<protein>
    <submittedName>
        <fullName evidence="1">Putative 5.3 kDa protein</fullName>
    </submittedName>
</protein>
<dbReference type="EMBL" id="GIFC01000663">
    <property type="protein sequence ID" value="MXU82746.1"/>
    <property type="molecule type" value="Transcribed_RNA"/>
</dbReference>
<reference evidence="1" key="1">
    <citation type="submission" date="2019-12" db="EMBL/GenBank/DDBJ databases">
        <title>An insight into the sialome of adult female Ixodes ricinus ticks feeding for 6 days.</title>
        <authorList>
            <person name="Perner J."/>
            <person name="Ribeiro J.M.C."/>
        </authorList>
    </citation>
    <scope>NUCLEOTIDE SEQUENCE</scope>
    <source>
        <strain evidence="1">Semi-engorged</strain>
        <tissue evidence="1">Salivary glands</tissue>
    </source>
</reference>
<name>A0A6B0U346_IXORI</name>
<dbReference type="AlphaFoldDB" id="A0A6B0U346"/>
<evidence type="ECO:0000313" key="1">
    <source>
        <dbReference type="EMBL" id="MXU82746.1"/>
    </source>
</evidence>
<organism evidence="1">
    <name type="scientific">Ixodes ricinus</name>
    <name type="common">Common tick</name>
    <name type="synonym">Acarus ricinus</name>
    <dbReference type="NCBI Taxonomy" id="34613"/>
    <lineage>
        <taxon>Eukaryota</taxon>
        <taxon>Metazoa</taxon>
        <taxon>Ecdysozoa</taxon>
        <taxon>Arthropoda</taxon>
        <taxon>Chelicerata</taxon>
        <taxon>Arachnida</taxon>
        <taxon>Acari</taxon>
        <taxon>Parasitiformes</taxon>
        <taxon>Ixodida</taxon>
        <taxon>Ixodoidea</taxon>
        <taxon>Ixodidae</taxon>
        <taxon>Ixodinae</taxon>
        <taxon>Ixodes</taxon>
    </lineage>
</organism>
<accession>A0A6B0U346</accession>
<sequence>MQSKQRTSFIIDQLSQISKNNFYYVQPEPAPTRQPHAKRPRCEKPCTQPSDCRKPCKRCNNGLWGDSLCKT</sequence>
<proteinExistence type="predicted"/>